<evidence type="ECO:0000256" key="5">
    <source>
        <dbReference type="ARBA" id="ARBA00022692"/>
    </source>
</evidence>
<feature type="transmembrane region" description="Helical" evidence="9">
    <location>
        <begin position="34"/>
        <end position="54"/>
    </location>
</feature>
<protein>
    <submittedName>
        <fullName evidence="10">Na(+)/H(+) antiporter subunit F</fullName>
    </submittedName>
</protein>
<dbReference type="NCBIfam" id="NF009248">
    <property type="entry name" value="PRK12600.1"/>
    <property type="match status" value="1"/>
</dbReference>
<name>A0A916QDB2_9BACL</name>
<gene>
    <name evidence="10" type="primary">mrpF</name>
    <name evidence="10" type="ORF">PRECH8_19310</name>
</gene>
<feature type="transmembrane region" description="Helical" evidence="9">
    <location>
        <begin position="6"/>
        <end position="25"/>
    </location>
</feature>
<organism evidence="10 11">
    <name type="scientific">Insulibacter thermoxylanivorax</name>
    <dbReference type="NCBI Taxonomy" id="2749268"/>
    <lineage>
        <taxon>Bacteria</taxon>
        <taxon>Bacillati</taxon>
        <taxon>Bacillota</taxon>
        <taxon>Bacilli</taxon>
        <taxon>Bacillales</taxon>
        <taxon>Paenibacillaceae</taxon>
        <taxon>Insulibacter</taxon>
    </lineage>
</organism>
<keyword evidence="7 8" id="KW-0472">Membrane</keyword>
<dbReference type="PANTHER" id="PTHR34702:SF1">
    <property type="entry name" value="NA(+)_H(+) ANTIPORTER SUBUNIT F"/>
    <property type="match status" value="1"/>
</dbReference>
<keyword evidence="8" id="KW-0406">Ion transport</keyword>
<reference evidence="10" key="2">
    <citation type="journal article" date="2021" name="Data Brief">
        <title>Draft genome sequence data of the facultative, thermophilic, xylanolytic bacterium Paenibacillus sp. strain DA-C8.</title>
        <authorList>
            <person name="Chhe C."/>
            <person name="Uke A."/>
            <person name="Baramee S."/>
            <person name="Ungkulpasvich U."/>
            <person name="Tachaapaikoon C."/>
            <person name="Pason P."/>
            <person name="Waeonukul R."/>
            <person name="Ratanakhanokchai K."/>
            <person name="Kosugi A."/>
        </authorList>
    </citation>
    <scope>NUCLEOTIDE SEQUENCE</scope>
    <source>
        <strain evidence="10">DA-C8</strain>
    </source>
</reference>
<dbReference type="GO" id="GO:0005886">
    <property type="term" value="C:plasma membrane"/>
    <property type="evidence" value="ECO:0007669"/>
    <property type="project" value="UniProtKB-SubCell"/>
</dbReference>
<dbReference type="RefSeq" id="WP_200966870.1">
    <property type="nucleotide sequence ID" value="NZ_BMAQ01000021.1"/>
</dbReference>
<evidence type="ECO:0000256" key="7">
    <source>
        <dbReference type="ARBA" id="ARBA00023136"/>
    </source>
</evidence>
<comment type="similarity">
    <text evidence="2 8">Belongs to the CPA3 antiporters (TC 2.A.63) subunit F family.</text>
</comment>
<comment type="subcellular location">
    <subcellularLocation>
        <location evidence="1 8">Cell membrane</location>
        <topology evidence="1 8">Multi-pass membrane protein</topology>
    </subcellularLocation>
</comment>
<dbReference type="EMBL" id="BMAQ01000021">
    <property type="protein sequence ID" value="GFR38635.1"/>
    <property type="molecule type" value="Genomic_DNA"/>
</dbReference>
<dbReference type="PANTHER" id="PTHR34702">
    <property type="entry name" value="NA(+)/H(+) ANTIPORTER SUBUNIT F1"/>
    <property type="match status" value="1"/>
</dbReference>
<evidence type="ECO:0000313" key="11">
    <source>
        <dbReference type="Proteomes" id="UP000654993"/>
    </source>
</evidence>
<keyword evidence="6 9" id="KW-1133">Transmembrane helix</keyword>
<comment type="caution">
    <text evidence="10">The sequence shown here is derived from an EMBL/GenBank/DDBJ whole genome shotgun (WGS) entry which is preliminary data.</text>
</comment>
<evidence type="ECO:0000256" key="1">
    <source>
        <dbReference type="ARBA" id="ARBA00004651"/>
    </source>
</evidence>
<dbReference type="Pfam" id="PF04066">
    <property type="entry name" value="MrpF_PhaF"/>
    <property type="match status" value="1"/>
</dbReference>
<dbReference type="Proteomes" id="UP000654993">
    <property type="component" value="Unassembled WGS sequence"/>
</dbReference>
<keyword evidence="5 9" id="KW-0812">Transmembrane</keyword>
<evidence type="ECO:0000256" key="4">
    <source>
        <dbReference type="ARBA" id="ARBA00022475"/>
    </source>
</evidence>
<accession>A0A916QDB2</accession>
<evidence type="ECO:0000256" key="6">
    <source>
        <dbReference type="ARBA" id="ARBA00022989"/>
    </source>
</evidence>
<evidence type="ECO:0000256" key="8">
    <source>
        <dbReference type="PIRNR" id="PIRNR028784"/>
    </source>
</evidence>
<feature type="transmembrane region" description="Helical" evidence="9">
    <location>
        <begin position="60"/>
        <end position="82"/>
    </location>
</feature>
<keyword evidence="4 8" id="KW-1003">Cell membrane</keyword>
<dbReference type="PIRSF" id="PIRSF028784">
    <property type="entry name" value="MrpF"/>
    <property type="match status" value="1"/>
</dbReference>
<evidence type="ECO:0000256" key="2">
    <source>
        <dbReference type="ARBA" id="ARBA00009212"/>
    </source>
</evidence>
<sequence length="98" mass="10922">MMEMVLYTAMVIITIAVLGIFVRIIKGPYPPDRILGLDAIGTNLIALIAIWSMISRTYVYLDLMLLIGVMSFIGTVAFARFLERGVAIEYDPNHENNG</sequence>
<proteinExistence type="inferred from homology"/>
<dbReference type="InterPro" id="IPR007208">
    <property type="entry name" value="MrpF/PhaF-like"/>
</dbReference>
<dbReference type="AlphaFoldDB" id="A0A916QDB2"/>
<evidence type="ECO:0000313" key="10">
    <source>
        <dbReference type="EMBL" id="GFR38635.1"/>
    </source>
</evidence>
<reference evidence="10" key="1">
    <citation type="submission" date="2020-08" db="EMBL/GenBank/DDBJ databases">
        <authorList>
            <person name="Uke A."/>
            <person name="Chhe C."/>
            <person name="Baramee S."/>
            <person name="Kosugi A."/>
        </authorList>
    </citation>
    <scope>NUCLEOTIDE SEQUENCE</scope>
    <source>
        <strain evidence="10">DA-C8</strain>
    </source>
</reference>
<evidence type="ECO:0000256" key="3">
    <source>
        <dbReference type="ARBA" id="ARBA00022448"/>
    </source>
</evidence>
<keyword evidence="3 8" id="KW-0813">Transport</keyword>
<dbReference type="GO" id="GO:0015385">
    <property type="term" value="F:sodium:proton antiporter activity"/>
    <property type="evidence" value="ECO:0007669"/>
    <property type="project" value="TreeGrafter"/>
</dbReference>
<evidence type="ECO:0000256" key="9">
    <source>
        <dbReference type="SAM" id="Phobius"/>
    </source>
</evidence>
<keyword evidence="8" id="KW-0050">Antiport</keyword>
<keyword evidence="11" id="KW-1185">Reference proteome</keyword>